<name>R0LVV7_ANAPL</name>
<feature type="compositionally biased region" description="Low complexity" evidence="1">
    <location>
        <begin position="208"/>
        <end position="218"/>
    </location>
</feature>
<feature type="signal peptide" evidence="2">
    <location>
        <begin position="1"/>
        <end position="22"/>
    </location>
</feature>
<feature type="region of interest" description="Disordered" evidence="1">
    <location>
        <begin position="191"/>
        <end position="221"/>
    </location>
</feature>
<reference evidence="4" key="1">
    <citation type="journal article" date="2013" name="Nat. Genet.">
        <title>The duck genome and transcriptome provide insight into an avian influenza virus reservoir species.</title>
        <authorList>
            <person name="Huang Y."/>
            <person name="Li Y."/>
            <person name="Burt D.W."/>
            <person name="Chen H."/>
            <person name="Zhang Y."/>
            <person name="Qian W."/>
            <person name="Kim H."/>
            <person name="Gan S."/>
            <person name="Zhao Y."/>
            <person name="Li J."/>
            <person name="Yi K."/>
            <person name="Feng H."/>
            <person name="Zhu P."/>
            <person name="Li B."/>
            <person name="Liu Q."/>
            <person name="Fairley S."/>
            <person name="Magor K.E."/>
            <person name="Du Z."/>
            <person name="Hu X."/>
            <person name="Goodman L."/>
            <person name="Tafer H."/>
            <person name="Vignal A."/>
            <person name="Lee T."/>
            <person name="Kim K.W."/>
            <person name="Sheng Z."/>
            <person name="An Y."/>
            <person name="Searle S."/>
            <person name="Herrero J."/>
            <person name="Groenen M.A."/>
            <person name="Crooijmans R.P."/>
            <person name="Faraut T."/>
            <person name="Cai Q."/>
            <person name="Webster R.G."/>
            <person name="Aldridge J.R."/>
            <person name="Warren W.C."/>
            <person name="Bartschat S."/>
            <person name="Kehr S."/>
            <person name="Marz M."/>
            <person name="Stadler P.F."/>
            <person name="Smith J."/>
            <person name="Kraus R.H."/>
            <person name="Zhao Y."/>
            <person name="Ren L."/>
            <person name="Fei J."/>
            <person name="Morisson M."/>
            <person name="Kaiser P."/>
            <person name="Griffin D.K."/>
            <person name="Rao M."/>
            <person name="Pitel F."/>
            <person name="Wang J."/>
            <person name="Li N."/>
        </authorList>
    </citation>
    <scope>NUCLEOTIDE SEQUENCE [LARGE SCALE GENOMIC DNA]</scope>
</reference>
<feature type="compositionally biased region" description="Polar residues" evidence="1">
    <location>
        <begin position="119"/>
        <end position="135"/>
    </location>
</feature>
<sequence length="364" mass="39576">MKAAVGTLCLLLVPRWQRAALSEREGAESPLPPSPACGKPSRPDLQERLQPSARSYEVSVSQEGGWHFHCARWGCVAMCSRFHSLSSSTQRRSLSLFQSDPSHPSPPSREIRLRCPRQPSENHTSHHNTQGCIPQNHSAEGLQPYGGCDVRGGEVLAPSVEGPRSQTPPVGKRGCAGSLAPWIERGYCSRSPKHRCEPRPNLRDAKKGAGASGPAPMGHPRGQLWLLQITPAPPRIPPAPQIAPAPPRIAPLCAFRAPQQRWHRVVSPVQGAVLAAGRGHSASLFWLYQPGLNHSSFKERMPPAFYATDCQLCSSNLGVANAAFGTKSRCQNIHQRIQQSGNGWDNMDLRKICVHTTSAQDGSN</sequence>
<evidence type="ECO:0000256" key="2">
    <source>
        <dbReference type="SAM" id="SignalP"/>
    </source>
</evidence>
<gene>
    <name evidence="3" type="ORF">Anapl_17445</name>
</gene>
<keyword evidence="4" id="KW-1185">Reference proteome</keyword>
<evidence type="ECO:0000313" key="3">
    <source>
        <dbReference type="EMBL" id="EOB05875.1"/>
    </source>
</evidence>
<organism evidence="3 4">
    <name type="scientific">Anas platyrhynchos</name>
    <name type="common">Mallard</name>
    <name type="synonym">Anas boschas</name>
    <dbReference type="NCBI Taxonomy" id="8839"/>
    <lineage>
        <taxon>Eukaryota</taxon>
        <taxon>Metazoa</taxon>
        <taxon>Chordata</taxon>
        <taxon>Craniata</taxon>
        <taxon>Vertebrata</taxon>
        <taxon>Euteleostomi</taxon>
        <taxon>Archelosauria</taxon>
        <taxon>Archosauria</taxon>
        <taxon>Dinosauria</taxon>
        <taxon>Saurischia</taxon>
        <taxon>Theropoda</taxon>
        <taxon>Coelurosauria</taxon>
        <taxon>Aves</taxon>
        <taxon>Neognathae</taxon>
        <taxon>Galloanserae</taxon>
        <taxon>Anseriformes</taxon>
        <taxon>Anatidae</taxon>
        <taxon>Anatinae</taxon>
        <taxon>Anas</taxon>
    </lineage>
</organism>
<protein>
    <submittedName>
        <fullName evidence="3">Uncharacterized protein</fullName>
    </submittedName>
</protein>
<keyword evidence="2" id="KW-0732">Signal</keyword>
<accession>R0LVV7</accession>
<dbReference type="AlphaFoldDB" id="R0LVV7"/>
<feature type="region of interest" description="Disordered" evidence="1">
    <location>
        <begin position="93"/>
        <end position="135"/>
    </location>
</feature>
<feature type="compositionally biased region" description="Basic and acidic residues" evidence="1">
    <location>
        <begin position="194"/>
        <end position="207"/>
    </location>
</feature>
<dbReference type="Proteomes" id="UP000296049">
    <property type="component" value="Unassembled WGS sequence"/>
</dbReference>
<feature type="chain" id="PRO_5004354891" evidence="2">
    <location>
        <begin position="23"/>
        <end position="364"/>
    </location>
</feature>
<evidence type="ECO:0000256" key="1">
    <source>
        <dbReference type="SAM" id="MobiDB-lite"/>
    </source>
</evidence>
<dbReference type="EMBL" id="KB742656">
    <property type="protein sequence ID" value="EOB05875.1"/>
    <property type="molecule type" value="Genomic_DNA"/>
</dbReference>
<proteinExistence type="predicted"/>
<evidence type="ECO:0000313" key="4">
    <source>
        <dbReference type="Proteomes" id="UP000296049"/>
    </source>
</evidence>
<feature type="region of interest" description="Disordered" evidence="1">
    <location>
        <begin position="23"/>
        <end position="54"/>
    </location>
</feature>